<protein>
    <recommendedName>
        <fullName evidence="7">BZIP domain-containing protein</fullName>
    </recommendedName>
</protein>
<dbReference type="Proteomes" id="UP001141806">
    <property type="component" value="Unassembled WGS sequence"/>
</dbReference>
<dbReference type="InterPro" id="IPR046347">
    <property type="entry name" value="bZIP_sf"/>
</dbReference>
<dbReference type="SMART" id="SM00338">
    <property type="entry name" value="BRLZ"/>
    <property type="match status" value="1"/>
</dbReference>
<evidence type="ECO:0000256" key="6">
    <source>
        <dbReference type="SAM" id="MobiDB-lite"/>
    </source>
</evidence>
<keyword evidence="9" id="KW-1185">Reference proteome</keyword>
<name>A0A9Q0HAB3_9MAGN</name>
<evidence type="ECO:0000256" key="2">
    <source>
        <dbReference type="ARBA" id="ARBA00023015"/>
    </source>
</evidence>
<dbReference type="AlphaFoldDB" id="A0A9Q0HAB3"/>
<keyword evidence="2" id="KW-0805">Transcription regulation</keyword>
<dbReference type="InterPro" id="IPR045314">
    <property type="entry name" value="bZIP_plant_GBF1"/>
</dbReference>
<proteinExistence type="predicted"/>
<gene>
    <name evidence="8" type="ORF">NE237_022397</name>
</gene>
<feature type="compositionally biased region" description="Polar residues" evidence="6">
    <location>
        <begin position="43"/>
        <end position="64"/>
    </location>
</feature>
<keyword evidence="3" id="KW-0238">DNA-binding</keyword>
<dbReference type="FunFam" id="1.20.5.170:FF:000020">
    <property type="entry name" value="BZIP transcription factor"/>
    <property type="match status" value="1"/>
</dbReference>
<organism evidence="8 9">
    <name type="scientific">Protea cynaroides</name>
    <dbReference type="NCBI Taxonomy" id="273540"/>
    <lineage>
        <taxon>Eukaryota</taxon>
        <taxon>Viridiplantae</taxon>
        <taxon>Streptophyta</taxon>
        <taxon>Embryophyta</taxon>
        <taxon>Tracheophyta</taxon>
        <taxon>Spermatophyta</taxon>
        <taxon>Magnoliopsida</taxon>
        <taxon>Proteales</taxon>
        <taxon>Proteaceae</taxon>
        <taxon>Protea</taxon>
    </lineage>
</organism>
<dbReference type="GO" id="GO:0005634">
    <property type="term" value="C:nucleus"/>
    <property type="evidence" value="ECO:0007669"/>
    <property type="project" value="UniProtKB-SubCell"/>
</dbReference>
<dbReference type="CDD" id="cd14702">
    <property type="entry name" value="bZIP_plant_GBF1"/>
    <property type="match status" value="1"/>
</dbReference>
<dbReference type="Gene3D" id="1.20.5.170">
    <property type="match status" value="1"/>
</dbReference>
<evidence type="ECO:0000259" key="7">
    <source>
        <dbReference type="PROSITE" id="PS50217"/>
    </source>
</evidence>
<dbReference type="PROSITE" id="PS50217">
    <property type="entry name" value="BZIP"/>
    <property type="match status" value="1"/>
</dbReference>
<evidence type="ECO:0000256" key="4">
    <source>
        <dbReference type="ARBA" id="ARBA00023163"/>
    </source>
</evidence>
<feature type="region of interest" description="Disordered" evidence="6">
    <location>
        <begin position="42"/>
        <end position="94"/>
    </location>
</feature>
<dbReference type="PANTHER" id="PTHR45764">
    <property type="entry name" value="BZIP TRANSCRIPTION FACTOR 44"/>
    <property type="match status" value="1"/>
</dbReference>
<dbReference type="GO" id="GO:0003700">
    <property type="term" value="F:DNA-binding transcription factor activity"/>
    <property type="evidence" value="ECO:0007669"/>
    <property type="project" value="InterPro"/>
</dbReference>
<keyword evidence="5" id="KW-0539">Nucleus</keyword>
<evidence type="ECO:0000313" key="9">
    <source>
        <dbReference type="Proteomes" id="UP001141806"/>
    </source>
</evidence>
<keyword evidence="4" id="KW-0804">Transcription</keyword>
<dbReference type="GO" id="GO:0000976">
    <property type="term" value="F:transcription cis-regulatory region binding"/>
    <property type="evidence" value="ECO:0007669"/>
    <property type="project" value="TreeGrafter"/>
</dbReference>
<comment type="caution">
    <text evidence="8">The sequence shown here is derived from an EMBL/GenBank/DDBJ whole genome shotgun (WGS) entry which is preliminary data.</text>
</comment>
<dbReference type="PROSITE" id="PS00036">
    <property type="entry name" value="BZIP_BASIC"/>
    <property type="match status" value="1"/>
</dbReference>
<evidence type="ECO:0000256" key="3">
    <source>
        <dbReference type="ARBA" id="ARBA00023125"/>
    </source>
</evidence>
<dbReference type="PANTHER" id="PTHR45764:SF21">
    <property type="entry name" value="OS03G0770000 PROTEIN"/>
    <property type="match status" value="1"/>
</dbReference>
<accession>A0A9Q0HAB3</accession>
<dbReference type="InterPro" id="IPR004827">
    <property type="entry name" value="bZIP"/>
</dbReference>
<dbReference type="EMBL" id="JAMYWD010000008">
    <property type="protein sequence ID" value="KAJ4962458.1"/>
    <property type="molecule type" value="Genomic_DNA"/>
</dbReference>
<evidence type="ECO:0000256" key="5">
    <source>
        <dbReference type="ARBA" id="ARBA00023242"/>
    </source>
</evidence>
<sequence length="182" mass="21019">MSVPAPAAMLASQGLLDLPFPVFEGDFTPWWENEEPMSLIQPHHQSLSPVNSNSGSDEPQNRPSVSVVDERKQRRMLSNRESARRSRMRKQKHLEGLRKQVNRHKIENRELVNRLGLVIHHCHLIRRDNDRLRSESVALRQKLSNLHRILLLRQHLFLSSPSPCNSFLPVNEVNEQLPSLIA</sequence>
<dbReference type="OrthoDB" id="551672at2759"/>
<dbReference type="GO" id="GO:0045893">
    <property type="term" value="P:positive regulation of DNA-templated transcription"/>
    <property type="evidence" value="ECO:0007669"/>
    <property type="project" value="TreeGrafter"/>
</dbReference>
<evidence type="ECO:0000256" key="1">
    <source>
        <dbReference type="ARBA" id="ARBA00004123"/>
    </source>
</evidence>
<dbReference type="GO" id="GO:0046982">
    <property type="term" value="F:protein heterodimerization activity"/>
    <property type="evidence" value="ECO:0007669"/>
    <property type="project" value="UniProtKB-ARBA"/>
</dbReference>
<feature type="domain" description="BZIP" evidence="7">
    <location>
        <begin position="69"/>
        <end position="115"/>
    </location>
</feature>
<dbReference type="Pfam" id="PF00170">
    <property type="entry name" value="bZIP_1"/>
    <property type="match status" value="1"/>
</dbReference>
<dbReference type="SUPFAM" id="SSF57959">
    <property type="entry name" value="Leucine zipper domain"/>
    <property type="match status" value="1"/>
</dbReference>
<reference evidence="8" key="1">
    <citation type="journal article" date="2023" name="Plant J.">
        <title>The genome of the king protea, Protea cynaroides.</title>
        <authorList>
            <person name="Chang J."/>
            <person name="Duong T.A."/>
            <person name="Schoeman C."/>
            <person name="Ma X."/>
            <person name="Roodt D."/>
            <person name="Barker N."/>
            <person name="Li Z."/>
            <person name="Van de Peer Y."/>
            <person name="Mizrachi E."/>
        </authorList>
    </citation>
    <scope>NUCLEOTIDE SEQUENCE</scope>
    <source>
        <tissue evidence="8">Young leaves</tissue>
    </source>
</reference>
<comment type="subcellular location">
    <subcellularLocation>
        <location evidence="1">Nucleus</location>
    </subcellularLocation>
</comment>
<evidence type="ECO:0000313" key="8">
    <source>
        <dbReference type="EMBL" id="KAJ4962458.1"/>
    </source>
</evidence>